<feature type="compositionally biased region" description="Low complexity" evidence="3">
    <location>
        <begin position="563"/>
        <end position="573"/>
    </location>
</feature>
<protein>
    <recommendedName>
        <fullName evidence="6">3'-5' exonuclease domain-containing protein</fullName>
    </recommendedName>
</protein>
<feature type="region of interest" description="Disordered" evidence="3">
    <location>
        <begin position="110"/>
        <end position="134"/>
    </location>
</feature>
<gene>
    <name evidence="4" type="ORF">A7U60_g1859</name>
</gene>
<dbReference type="GO" id="GO:0005737">
    <property type="term" value="C:cytoplasm"/>
    <property type="evidence" value="ECO:0007669"/>
    <property type="project" value="TreeGrafter"/>
</dbReference>
<dbReference type="GO" id="GO:0008408">
    <property type="term" value="F:3'-5' exonuclease activity"/>
    <property type="evidence" value="ECO:0007669"/>
    <property type="project" value="TreeGrafter"/>
</dbReference>
<dbReference type="GO" id="GO:0003676">
    <property type="term" value="F:nucleic acid binding"/>
    <property type="evidence" value="ECO:0007669"/>
    <property type="project" value="InterPro"/>
</dbReference>
<comment type="caution">
    <text evidence="4">The sequence shown here is derived from an EMBL/GenBank/DDBJ whole genome shotgun (WGS) entry which is preliminary data.</text>
</comment>
<dbReference type="AlphaFoldDB" id="A0A9Q5I3A4"/>
<dbReference type="GO" id="GO:0005634">
    <property type="term" value="C:nucleus"/>
    <property type="evidence" value="ECO:0007669"/>
    <property type="project" value="TreeGrafter"/>
</dbReference>
<sequence>MLFRTLRLVASSPMRLFPANTRALHSLDSSLSSSDDSIDNPFGSEWPPNQLLKREKSQALQNTSSSAPSSSQTSCQWPLAEHQAKSGQIVVDSTSKSKGILKSSTSQLSSSLSSSTTIPQAISKHSKENAPVGPAPKVVLDPPIVFPLKTYSYKDHSPPPSCVYVRHEEKADKLVGSLIGAVGFDIEWKVVFCRGVKMRPAATVQLSDRRTILVIQELLENTHVAKVGVNILNDGKKLARDYGVHPQGLIELGGLARQADADYVERYFRASEVIQKTVCTITDPRPKMRKPGAKINLATVTAMYTGCELPKGPVRTSNWEIQPLNETQLDCIMHISLKSRLEVLTLVLLTDAANDAHSALIIYDRLMSMAKTKNVTLIPTKYTSGVEIQYGILSHGESKPPPPQMAPIFQASTLYSKTSSSSSASTFTSTSGHISTDGVVSSTPTSSHSQTTNWISVNLKGSYVSKSRLNPVPPISYGTASGSDVEVLETRNCGSGSHVIAQKPVSVPIHTHETEAFSRDLVIRGRIGPRFKPSYNNFPRPNLDSVNTATSETRPVPTKEGSRSSSASNNPSPERNPRFKPSYNTTLTRPPSPTKPTSTVDHAPSSSSSSRSAAPPPRPDQPTFQRTQHIRAYNLWHVRQLPLGEICGILRSHDNPLKPSTVISYIVTALQTDPRLRFSRDRLRALLTSEPKSWLFYRDWFRTLNVTRHVNMDIGVGELGTRQGQSSKN</sequence>
<dbReference type="Proteomes" id="UP000757232">
    <property type="component" value="Unassembled WGS sequence"/>
</dbReference>
<feature type="compositionally biased region" description="Low complexity" evidence="3">
    <location>
        <begin position="441"/>
        <end position="451"/>
    </location>
</feature>
<name>A0A9Q5I3A4_SANBA</name>
<dbReference type="Gene3D" id="3.30.420.10">
    <property type="entry name" value="Ribonuclease H-like superfamily/Ribonuclease H"/>
    <property type="match status" value="1"/>
</dbReference>
<dbReference type="PANTHER" id="PTHR13620">
    <property type="entry name" value="3-5 EXONUCLEASE"/>
    <property type="match status" value="1"/>
</dbReference>
<keyword evidence="5" id="KW-1185">Reference proteome</keyword>
<accession>A0A9Q5I3A4</accession>
<feature type="region of interest" description="Disordered" evidence="3">
    <location>
        <begin position="426"/>
        <end position="451"/>
    </location>
</feature>
<evidence type="ECO:0000313" key="5">
    <source>
        <dbReference type="Proteomes" id="UP000757232"/>
    </source>
</evidence>
<feature type="compositionally biased region" description="Polar residues" evidence="3">
    <location>
        <begin position="534"/>
        <end position="553"/>
    </location>
</feature>
<dbReference type="PANTHER" id="PTHR13620:SF104">
    <property type="entry name" value="EXONUCLEASE 3'-5' DOMAIN-CONTAINING PROTEIN 2"/>
    <property type="match status" value="1"/>
</dbReference>
<dbReference type="CDD" id="cd06141">
    <property type="entry name" value="WRN_exo"/>
    <property type="match status" value="1"/>
</dbReference>
<evidence type="ECO:0000313" key="4">
    <source>
        <dbReference type="EMBL" id="OCB90898.1"/>
    </source>
</evidence>
<dbReference type="EMBL" id="LNZH02000114">
    <property type="protein sequence ID" value="OCB90898.1"/>
    <property type="molecule type" value="Genomic_DNA"/>
</dbReference>
<dbReference type="InterPro" id="IPR051132">
    <property type="entry name" value="3-5_Exonuclease_domain"/>
</dbReference>
<feature type="region of interest" description="Disordered" evidence="3">
    <location>
        <begin position="28"/>
        <end position="78"/>
    </location>
</feature>
<evidence type="ECO:0008006" key="6">
    <source>
        <dbReference type="Google" id="ProtNLM"/>
    </source>
</evidence>
<keyword evidence="1" id="KW-0540">Nuclease</keyword>
<evidence type="ECO:0000256" key="2">
    <source>
        <dbReference type="ARBA" id="ARBA00022801"/>
    </source>
</evidence>
<dbReference type="OrthoDB" id="1920326at2759"/>
<feature type="compositionally biased region" description="Low complexity" evidence="3">
    <location>
        <begin position="64"/>
        <end position="74"/>
    </location>
</feature>
<dbReference type="SUPFAM" id="SSF53098">
    <property type="entry name" value="Ribonuclease H-like"/>
    <property type="match status" value="1"/>
</dbReference>
<feature type="compositionally biased region" description="Low complexity" evidence="3">
    <location>
        <begin position="585"/>
        <end position="613"/>
    </location>
</feature>
<proteinExistence type="predicted"/>
<dbReference type="InterPro" id="IPR012337">
    <property type="entry name" value="RNaseH-like_sf"/>
</dbReference>
<evidence type="ECO:0000256" key="1">
    <source>
        <dbReference type="ARBA" id="ARBA00022722"/>
    </source>
</evidence>
<reference evidence="4" key="1">
    <citation type="submission" date="2016-06" db="EMBL/GenBank/DDBJ databases">
        <title>Draft Genome sequence of the fungus Inonotus baumii.</title>
        <authorList>
            <person name="Zhu H."/>
            <person name="Lin W."/>
        </authorList>
    </citation>
    <scope>NUCLEOTIDE SEQUENCE</scope>
    <source>
        <strain evidence="4">821</strain>
    </source>
</reference>
<feature type="region of interest" description="Disordered" evidence="3">
    <location>
        <begin position="530"/>
        <end position="624"/>
    </location>
</feature>
<keyword evidence="2" id="KW-0378">Hydrolase</keyword>
<organism evidence="4 5">
    <name type="scientific">Sanghuangporus baumii</name>
    <name type="common">Phellinus baumii</name>
    <dbReference type="NCBI Taxonomy" id="108892"/>
    <lineage>
        <taxon>Eukaryota</taxon>
        <taxon>Fungi</taxon>
        <taxon>Dikarya</taxon>
        <taxon>Basidiomycota</taxon>
        <taxon>Agaricomycotina</taxon>
        <taxon>Agaricomycetes</taxon>
        <taxon>Hymenochaetales</taxon>
        <taxon>Hymenochaetaceae</taxon>
        <taxon>Sanghuangporus</taxon>
    </lineage>
</organism>
<dbReference type="InterPro" id="IPR036397">
    <property type="entry name" value="RNaseH_sf"/>
</dbReference>
<evidence type="ECO:0000256" key="3">
    <source>
        <dbReference type="SAM" id="MobiDB-lite"/>
    </source>
</evidence>